<dbReference type="SUPFAM" id="SSF55874">
    <property type="entry name" value="ATPase domain of HSP90 chaperone/DNA topoisomerase II/histidine kinase"/>
    <property type="match status" value="1"/>
</dbReference>
<dbReference type="InterPro" id="IPR013767">
    <property type="entry name" value="PAS_fold"/>
</dbReference>
<feature type="transmembrane region" description="Helical" evidence="14">
    <location>
        <begin position="6"/>
        <end position="30"/>
    </location>
</feature>
<dbReference type="GO" id="GO:0004721">
    <property type="term" value="F:phosphoprotein phosphatase activity"/>
    <property type="evidence" value="ECO:0007669"/>
    <property type="project" value="TreeGrafter"/>
</dbReference>
<feature type="coiled-coil region" evidence="13">
    <location>
        <begin position="215"/>
        <end position="242"/>
    </location>
</feature>
<dbReference type="GO" id="GO:0005524">
    <property type="term" value="F:ATP binding"/>
    <property type="evidence" value="ECO:0007669"/>
    <property type="project" value="UniProtKB-KW"/>
</dbReference>
<dbReference type="Proteomes" id="UP000175744">
    <property type="component" value="Unassembled WGS sequence"/>
</dbReference>
<evidence type="ECO:0000259" key="15">
    <source>
        <dbReference type="PROSITE" id="PS50109"/>
    </source>
</evidence>
<keyword evidence="12 14" id="KW-0472">Membrane</keyword>
<keyword evidence="8" id="KW-0547">Nucleotide-binding</keyword>
<evidence type="ECO:0000256" key="12">
    <source>
        <dbReference type="ARBA" id="ARBA00023136"/>
    </source>
</evidence>
<feature type="domain" description="PAS" evidence="16">
    <location>
        <begin position="235"/>
        <end position="275"/>
    </location>
</feature>
<keyword evidence="5" id="KW-1003">Cell membrane</keyword>
<keyword evidence="9" id="KW-0418">Kinase</keyword>
<dbReference type="PRINTS" id="PR00344">
    <property type="entry name" value="BCTRLSENSOR"/>
</dbReference>
<keyword evidence="7 18" id="KW-0808">Transferase</keyword>
<dbReference type="GO" id="GO:0006355">
    <property type="term" value="P:regulation of DNA-templated transcription"/>
    <property type="evidence" value="ECO:0007669"/>
    <property type="project" value="InterPro"/>
</dbReference>
<dbReference type="Pfam" id="PF00512">
    <property type="entry name" value="HisKA"/>
    <property type="match status" value="1"/>
</dbReference>
<dbReference type="CDD" id="cd06225">
    <property type="entry name" value="HAMP"/>
    <property type="match status" value="1"/>
</dbReference>
<evidence type="ECO:0000256" key="1">
    <source>
        <dbReference type="ARBA" id="ARBA00000085"/>
    </source>
</evidence>
<evidence type="ECO:0000256" key="8">
    <source>
        <dbReference type="ARBA" id="ARBA00022741"/>
    </source>
</evidence>
<protein>
    <recommendedName>
        <fullName evidence="4">histidine kinase</fullName>
        <ecNumber evidence="4">2.7.13.3</ecNumber>
    </recommendedName>
</protein>
<evidence type="ECO:0000256" key="2">
    <source>
        <dbReference type="ARBA" id="ARBA00004236"/>
    </source>
</evidence>
<dbReference type="PROSITE" id="PS50112">
    <property type="entry name" value="PAS"/>
    <property type="match status" value="1"/>
</dbReference>
<dbReference type="GO" id="GO:0000155">
    <property type="term" value="F:phosphorelay sensor kinase activity"/>
    <property type="evidence" value="ECO:0007669"/>
    <property type="project" value="InterPro"/>
</dbReference>
<dbReference type="SMART" id="SM00091">
    <property type="entry name" value="PAS"/>
    <property type="match status" value="1"/>
</dbReference>
<evidence type="ECO:0000256" key="10">
    <source>
        <dbReference type="ARBA" id="ARBA00022840"/>
    </source>
</evidence>
<dbReference type="SMART" id="SM00387">
    <property type="entry name" value="HATPase_c"/>
    <property type="match status" value="1"/>
</dbReference>
<dbReference type="GO" id="GO:0016036">
    <property type="term" value="P:cellular response to phosphate starvation"/>
    <property type="evidence" value="ECO:0007669"/>
    <property type="project" value="TreeGrafter"/>
</dbReference>
<dbReference type="STRING" id="1121290.CLAOCE_17400"/>
<evidence type="ECO:0000256" key="11">
    <source>
        <dbReference type="ARBA" id="ARBA00023012"/>
    </source>
</evidence>
<keyword evidence="13" id="KW-0175">Coiled coil</keyword>
<keyword evidence="19" id="KW-1185">Reference proteome</keyword>
<dbReference type="PANTHER" id="PTHR45453:SF1">
    <property type="entry name" value="PHOSPHATE REGULON SENSOR PROTEIN PHOR"/>
    <property type="match status" value="1"/>
</dbReference>
<dbReference type="PROSITE" id="PS50109">
    <property type="entry name" value="HIS_KIN"/>
    <property type="match status" value="1"/>
</dbReference>
<gene>
    <name evidence="18" type="primary">phoR_3</name>
    <name evidence="18" type="ORF">CLOACE_17400</name>
</gene>
<dbReference type="EMBL" id="LZFO01000027">
    <property type="protein sequence ID" value="OFI05444.1"/>
    <property type="molecule type" value="Genomic_DNA"/>
</dbReference>
<dbReference type="SUPFAM" id="SSF55785">
    <property type="entry name" value="PYP-like sensor domain (PAS domain)"/>
    <property type="match status" value="1"/>
</dbReference>
<dbReference type="CDD" id="cd00130">
    <property type="entry name" value="PAS"/>
    <property type="match status" value="1"/>
</dbReference>
<dbReference type="InterPro" id="IPR003660">
    <property type="entry name" value="HAMP_dom"/>
</dbReference>
<dbReference type="InterPro" id="IPR004358">
    <property type="entry name" value="Sig_transdc_His_kin-like_C"/>
</dbReference>
<evidence type="ECO:0000256" key="7">
    <source>
        <dbReference type="ARBA" id="ARBA00022679"/>
    </source>
</evidence>
<dbReference type="Pfam" id="PF02518">
    <property type="entry name" value="HATPase_c"/>
    <property type="match status" value="1"/>
</dbReference>
<evidence type="ECO:0000313" key="19">
    <source>
        <dbReference type="Proteomes" id="UP000175744"/>
    </source>
</evidence>
<dbReference type="PROSITE" id="PS50885">
    <property type="entry name" value="HAMP"/>
    <property type="match status" value="1"/>
</dbReference>
<evidence type="ECO:0000256" key="9">
    <source>
        <dbReference type="ARBA" id="ARBA00022777"/>
    </source>
</evidence>
<dbReference type="PANTHER" id="PTHR45453">
    <property type="entry name" value="PHOSPHATE REGULON SENSOR PROTEIN PHOR"/>
    <property type="match status" value="1"/>
</dbReference>
<dbReference type="AlphaFoldDB" id="A0A1E8EXB7"/>
<dbReference type="SMART" id="SM00304">
    <property type="entry name" value="HAMP"/>
    <property type="match status" value="1"/>
</dbReference>
<comment type="catalytic activity">
    <reaction evidence="1">
        <text>ATP + protein L-histidine = ADP + protein N-phospho-L-histidine.</text>
        <dbReference type="EC" id="2.7.13.3"/>
    </reaction>
</comment>
<dbReference type="InterPro" id="IPR050351">
    <property type="entry name" value="BphY/WalK/GraS-like"/>
</dbReference>
<organism evidence="18 19">
    <name type="scientific">Clostridium acetireducens DSM 10703</name>
    <dbReference type="NCBI Taxonomy" id="1121290"/>
    <lineage>
        <taxon>Bacteria</taxon>
        <taxon>Bacillati</taxon>
        <taxon>Bacillota</taxon>
        <taxon>Clostridia</taxon>
        <taxon>Eubacteriales</taxon>
        <taxon>Clostridiaceae</taxon>
        <taxon>Clostridium</taxon>
    </lineage>
</organism>
<dbReference type="InterPro" id="IPR003661">
    <property type="entry name" value="HisK_dim/P_dom"/>
</dbReference>
<dbReference type="InterPro" id="IPR035965">
    <property type="entry name" value="PAS-like_dom_sf"/>
</dbReference>
<dbReference type="InterPro" id="IPR000014">
    <property type="entry name" value="PAS"/>
</dbReference>
<dbReference type="InterPro" id="IPR005467">
    <property type="entry name" value="His_kinase_dom"/>
</dbReference>
<dbReference type="SMART" id="SM00388">
    <property type="entry name" value="HisKA"/>
    <property type="match status" value="1"/>
</dbReference>
<keyword evidence="11" id="KW-0902">Two-component regulatory system</keyword>
<dbReference type="Gene3D" id="1.10.287.130">
    <property type="match status" value="1"/>
</dbReference>
<proteinExistence type="predicted"/>
<dbReference type="CDD" id="cd00082">
    <property type="entry name" value="HisKA"/>
    <property type="match status" value="1"/>
</dbReference>
<comment type="subcellular location">
    <subcellularLocation>
        <location evidence="2">Cell membrane</location>
    </subcellularLocation>
    <subcellularLocation>
        <location evidence="3">Membrane raft</location>
        <topology evidence="3">Multi-pass membrane protein</topology>
    </subcellularLocation>
</comment>
<dbReference type="SUPFAM" id="SSF158472">
    <property type="entry name" value="HAMP domain-like"/>
    <property type="match status" value="1"/>
</dbReference>
<dbReference type="InterPro" id="IPR036890">
    <property type="entry name" value="HATPase_C_sf"/>
</dbReference>
<keyword evidence="6" id="KW-0597">Phosphoprotein</keyword>
<comment type="caution">
    <text evidence="18">The sequence shown here is derived from an EMBL/GenBank/DDBJ whole genome shotgun (WGS) entry which is preliminary data.</text>
</comment>
<name>A0A1E8EXB7_9CLOT</name>
<evidence type="ECO:0000256" key="4">
    <source>
        <dbReference type="ARBA" id="ARBA00012438"/>
    </source>
</evidence>
<evidence type="ECO:0000313" key="18">
    <source>
        <dbReference type="EMBL" id="OFI05444.1"/>
    </source>
</evidence>
<feature type="domain" description="Histidine kinase" evidence="15">
    <location>
        <begin position="354"/>
        <end position="568"/>
    </location>
</feature>
<dbReference type="PATRIC" id="fig|1121290.3.peg.1731"/>
<dbReference type="OrthoDB" id="9813151at2"/>
<dbReference type="FunFam" id="1.10.287.130:FF:000001">
    <property type="entry name" value="Two-component sensor histidine kinase"/>
    <property type="match status" value="1"/>
</dbReference>
<dbReference type="Pfam" id="PF00672">
    <property type="entry name" value="HAMP"/>
    <property type="match status" value="1"/>
</dbReference>
<dbReference type="SUPFAM" id="SSF47384">
    <property type="entry name" value="Homodimeric domain of signal transducing histidine kinase"/>
    <property type="match status" value="1"/>
</dbReference>
<accession>A0A1E8EXB7</accession>
<reference evidence="18 19" key="1">
    <citation type="submission" date="2016-06" db="EMBL/GenBank/DDBJ databases">
        <title>Genome sequence of Clostridium acetireducens DSM 10703.</title>
        <authorList>
            <person name="Poehlein A."/>
            <person name="Fluechter S."/>
            <person name="Duerre P."/>
            <person name="Daniel R."/>
        </authorList>
    </citation>
    <scope>NUCLEOTIDE SEQUENCE [LARGE SCALE GENOMIC DNA]</scope>
    <source>
        <strain evidence="18 19">DSM 10703</strain>
    </source>
</reference>
<dbReference type="RefSeq" id="WP_070110710.1">
    <property type="nucleotide sequence ID" value="NZ_LZFO01000027.1"/>
</dbReference>
<evidence type="ECO:0000256" key="3">
    <source>
        <dbReference type="ARBA" id="ARBA00004314"/>
    </source>
</evidence>
<dbReference type="InterPro" id="IPR003594">
    <property type="entry name" value="HATPase_dom"/>
</dbReference>
<dbReference type="Gene3D" id="3.30.565.10">
    <property type="entry name" value="Histidine kinase-like ATPase, C-terminal domain"/>
    <property type="match status" value="1"/>
</dbReference>
<keyword evidence="14" id="KW-0812">Transmembrane</keyword>
<evidence type="ECO:0000259" key="17">
    <source>
        <dbReference type="PROSITE" id="PS50885"/>
    </source>
</evidence>
<dbReference type="GO" id="GO:0045121">
    <property type="term" value="C:membrane raft"/>
    <property type="evidence" value="ECO:0007669"/>
    <property type="project" value="UniProtKB-SubCell"/>
</dbReference>
<dbReference type="CDD" id="cd00075">
    <property type="entry name" value="HATPase"/>
    <property type="match status" value="1"/>
</dbReference>
<evidence type="ECO:0000259" key="16">
    <source>
        <dbReference type="PROSITE" id="PS50112"/>
    </source>
</evidence>
<keyword evidence="10" id="KW-0067">ATP-binding</keyword>
<sequence length="568" mass="65110">MKKKLMISILITVFFSFIISAILFIVVANYEYIEGVKENLRNNNKITISIIENNNLIDKDKLFKNIYTNNKIRLTYVDNKGVVIKDSLGKTEEFSNHNNREEIIKARKYGEGYTIRYSDSTKKEIIYFATYFKNGYVIRSSIPIDTITGLKSTYYKYYLFIFILVLLISFIISSKLSNAIISPIKELEFTTYKIALGDMNRRVNIKSKDEIGELANTFNSMADRLQNTLRDALEKQNRIEAILRSMDSGVIAVDKDLKILMINPYAKKLFGINKDIIGKNLLENIEIFKSENIFKEDEEGIYKEITLLWNNKKYLRVRIADIINGYEYIGKVAVLQDITDIKKLENMRSQFVANVSHELKTPLTSIKGFAETLKYVDDAANKEKFLNIINDEAERLTRLINDILTLSHIENNKYEKSEYVNLNEVIKDVCNLIKNVAKNKNIEVSVVGDKIPNMLCERDKIKQMVLNLVDNAVKYTNSNGKVVVGTKLEDKKCVLWVEDTGEGISKEHIERLFERFYRVDKARSRSQGGTGLGLAIVKHIVMGLDGDITVESEVGKGSKFIVTIPIDD</sequence>
<evidence type="ECO:0000256" key="13">
    <source>
        <dbReference type="SAM" id="Coils"/>
    </source>
</evidence>
<dbReference type="EC" id="2.7.13.3" evidence="4"/>
<dbReference type="FunFam" id="3.30.565.10:FF:000023">
    <property type="entry name" value="PAS domain-containing sensor histidine kinase"/>
    <property type="match status" value="1"/>
</dbReference>
<evidence type="ECO:0000256" key="5">
    <source>
        <dbReference type="ARBA" id="ARBA00022475"/>
    </source>
</evidence>
<dbReference type="Gene3D" id="6.10.340.10">
    <property type="match status" value="1"/>
</dbReference>
<evidence type="ECO:0000256" key="14">
    <source>
        <dbReference type="SAM" id="Phobius"/>
    </source>
</evidence>
<dbReference type="Pfam" id="PF00989">
    <property type="entry name" value="PAS"/>
    <property type="match status" value="1"/>
</dbReference>
<feature type="domain" description="HAMP" evidence="17">
    <location>
        <begin position="178"/>
        <end position="230"/>
    </location>
</feature>
<dbReference type="GO" id="GO:0005886">
    <property type="term" value="C:plasma membrane"/>
    <property type="evidence" value="ECO:0007669"/>
    <property type="project" value="UniProtKB-SubCell"/>
</dbReference>
<keyword evidence="14" id="KW-1133">Transmembrane helix</keyword>
<evidence type="ECO:0000256" key="6">
    <source>
        <dbReference type="ARBA" id="ARBA00022553"/>
    </source>
</evidence>
<dbReference type="InterPro" id="IPR036097">
    <property type="entry name" value="HisK_dim/P_sf"/>
</dbReference>
<dbReference type="Gene3D" id="3.30.450.20">
    <property type="entry name" value="PAS domain"/>
    <property type="match status" value="1"/>
</dbReference>
<dbReference type="NCBIfam" id="TIGR00229">
    <property type="entry name" value="sensory_box"/>
    <property type="match status" value="1"/>
</dbReference>
<dbReference type="NCBIfam" id="NF046044">
    <property type="entry name" value="PnpS"/>
    <property type="match status" value="1"/>
</dbReference>
<feature type="transmembrane region" description="Helical" evidence="14">
    <location>
        <begin position="157"/>
        <end position="176"/>
    </location>
</feature>